<dbReference type="AlphaFoldDB" id="I1XK79"/>
<keyword evidence="3" id="KW-1185">Reference proteome</keyword>
<dbReference type="HOGENOM" id="CLU_094914_0_0_6"/>
<evidence type="ECO:0008006" key="4">
    <source>
        <dbReference type="Google" id="ProtNLM"/>
    </source>
</evidence>
<dbReference type="SUPFAM" id="SSF48452">
    <property type="entry name" value="TPR-like"/>
    <property type="match status" value="1"/>
</dbReference>
<dbReference type="EMBL" id="CP003390">
    <property type="protein sequence ID" value="AFI84798.1"/>
    <property type="molecule type" value="Genomic_DNA"/>
</dbReference>
<name>I1XK79_METNJ</name>
<feature type="signal peptide" evidence="1">
    <location>
        <begin position="1"/>
        <end position="22"/>
    </location>
</feature>
<evidence type="ECO:0000313" key="3">
    <source>
        <dbReference type="Proteomes" id="UP000009144"/>
    </source>
</evidence>
<dbReference type="OrthoDB" id="9812424at2"/>
<dbReference type="Gene3D" id="1.25.40.10">
    <property type="entry name" value="Tetratricopeptide repeat domain"/>
    <property type="match status" value="1"/>
</dbReference>
<sequence>MKKAYMTFYSLVFGIISLSAQAISPGALPLQSGWEHANYELTDKQQIEAFESLIKKADAIKKQSPQQPDVLIWRGIIYASYAGIKGGLSALSMAKTAKADLEKAIEIDKQALNGSAYTTLGTLYYKVPGWPLGFGDKATAEKLLKNALRLNPQGIDSNYFYALFLMDEKHYKQAESYLLFAKKAAPRADRPLADKGRLLEIDKALAEVSTHMNDQIDANTAN</sequence>
<dbReference type="PATRIC" id="fig|754476.3.peg.1959"/>
<evidence type="ECO:0000313" key="2">
    <source>
        <dbReference type="EMBL" id="AFI84798.1"/>
    </source>
</evidence>
<dbReference type="STRING" id="754476.Q7A_1981"/>
<dbReference type="RefSeq" id="WP_014707167.1">
    <property type="nucleotide sequence ID" value="NC_017857.3"/>
</dbReference>
<gene>
    <name evidence="2" type="ordered locus">Q7A_1981</name>
</gene>
<evidence type="ECO:0000256" key="1">
    <source>
        <dbReference type="SAM" id="SignalP"/>
    </source>
</evidence>
<dbReference type="KEGG" id="mej:Q7A_1981"/>
<proteinExistence type="predicted"/>
<reference evidence="2 3" key="1">
    <citation type="journal article" date="2012" name="J. Bacteriol.">
        <title>Complete genome sequences of Methylophaga sp. strain JAM1 and Methylophaga sp. strain JAM7.</title>
        <authorList>
            <person name="Villeneuve C."/>
            <person name="Martineau C."/>
            <person name="Mauffrey F."/>
            <person name="Villemur R."/>
        </authorList>
    </citation>
    <scope>NUCLEOTIDE SEQUENCE [LARGE SCALE GENOMIC DNA]</scope>
    <source>
        <strain evidence="2 3">JAM1</strain>
    </source>
</reference>
<dbReference type="eggNOG" id="COG3063">
    <property type="taxonomic scope" value="Bacteria"/>
</dbReference>
<reference evidence="2 3" key="2">
    <citation type="journal article" date="2013" name="Int. J. Syst. Evol. Microbiol.">
        <title>Methylophaga nitratireducenticrescens sp. nov. and Methylophaga frappieri sp. nov., isolated from the biofilm of the methanol-fed denitrification system treating the seawater at the Montreal Biodome.</title>
        <authorList>
            <person name="Villeneuve C."/>
            <person name="Martineau C."/>
            <person name="Mauffrey F."/>
            <person name="Villemur R."/>
        </authorList>
    </citation>
    <scope>NUCLEOTIDE SEQUENCE [LARGE SCALE GENOMIC DNA]</scope>
    <source>
        <strain evidence="2 3">JAM1</strain>
    </source>
</reference>
<dbReference type="Proteomes" id="UP000009144">
    <property type="component" value="Chromosome"/>
</dbReference>
<accession>I1XK79</accession>
<protein>
    <recommendedName>
        <fullName evidence="4">TPR repeats containing protein</fullName>
    </recommendedName>
</protein>
<dbReference type="InterPro" id="IPR011990">
    <property type="entry name" value="TPR-like_helical_dom_sf"/>
</dbReference>
<organism evidence="2 3">
    <name type="scientific">Methylophaga nitratireducenticrescens</name>
    <dbReference type="NCBI Taxonomy" id="754476"/>
    <lineage>
        <taxon>Bacteria</taxon>
        <taxon>Pseudomonadati</taxon>
        <taxon>Pseudomonadota</taxon>
        <taxon>Gammaproteobacteria</taxon>
        <taxon>Thiotrichales</taxon>
        <taxon>Piscirickettsiaceae</taxon>
        <taxon>Methylophaga</taxon>
    </lineage>
</organism>
<keyword evidence="1" id="KW-0732">Signal</keyword>
<feature type="chain" id="PRO_5003653838" description="TPR repeats containing protein" evidence="1">
    <location>
        <begin position="23"/>
        <end position="222"/>
    </location>
</feature>